<organism evidence="1 2">
    <name type="scientific">Aedoeadaptatus coxii</name>
    <dbReference type="NCBI Taxonomy" id="755172"/>
    <lineage>
        <taxon>Bacteria</taxon>
        <taxon>Bacillati</taxon>
        <taxon>Bacillota</taxon>
        <taxon>Tissierellia</taxon>
        <taxon>Tissierellales</taxon>
        <taxon>Peptoniphilaceae</taxon>
        <taxon>Aedoeadaptatus</taxon>
    </lineage>
</organism>
<gene>
    <name evidence="1" type="ORF">HMPREF1863_01685</name>
</gene>
<proteinExistence type="predicted"/>
<evidence type="ECO:0000313" key="1">
    <source>
        <dbReference type="EMBL" id="KXB65177.1"/>
    </source>
</evidence>
<dbReference type="InterPro" id="IPR046590">
    <property type="entry name" value="DUF6648"/>
</dbReference>
<evidence type="ECO:0000313" key="2">
    <source>
        <dbReference type="Proteomes" id="UP000070442"/>
    </source>
</evidence>
<protein>
    <submittedName>
        <fullName evidence="1">Uncharacterized protein</fullName>
    </submittedName>
</protein>
<name>A0A134ABT6_9FIRM</name>
<dbReference type="Pfam" id="PF20353">
    <property type="entry name" value="DUF6648"/>
    <property type="match status" value="1"/>
</dbReference>
<dbReference type="EMBL" id="LSDG01000045">
    <property type="protein sequence ID" value="KXB65177.1"/>
    <property type="molecule type" value="Genomic_DNA"/>
</dbReference>
<dbReference type="STRING" id="755172.HMPREF1863_01685"/>
<dbReference type="PATRIC" id="fig|755172.3.peg.1646"/>
<accession>A0A134ABT6</accession>
<sequence length="191" mass="23407">MPFSDDSILMEPICDKWFQHFIERRLALIRAYERGDLNKKEFLKSNLKDIDNCNVRPFFIVDRLEKGIFNYQYYNALAKHYRMEARKVKHCRRSKRDYTHYLSLAEKYYGKKDETILDILKFMNYDALYGYFIHCQNKKLEDQLFEIVFVDYPEYILHSKSKRIYEILCDHNVFHKEKKRSIIDSYINDSY</sequence>
<dbReference type="Proteomes" id="UP000070442">
    <property type="component" value="Unassembled WGS sequence"/>
</dbReference>
<comment type="caution">
    <text evidence="1">The sequence shown here is derived from an EMBL/GenBank/DDBJ whole genome shotgun (WGS) entry which is preliminary data.</text>
</comment>
<dbReference type="AlphaFoldDB" id="A0A134ABT6"/>
<keyword evidence="2" id="KW-1185">Reference proteome</keyword>
<reference evidence="2" key="1">
    <citation type="submission" date="2016-01" db="EMBL/GenBank/DDBJ databases">
        <authorList>
            <person name="Mitreva M."/>
            <person name="Pepin K.H."/>
            <person name="Mihindukulasuriya K.A."/>
            <person name="Fulton R."/>
            <person name="Fronick C."/>
            <person name="O'Laughlin M."/>
            <person name="Miner T."/>
            <person name="Herter B."/>
            <person name="Rosa B.A."/>
            <person name="Cordes M."/>
            <person name="Tomlinson C."/>
            <person name="Wollam A."/>
            <person name="Palsikar V.B."/>
            <person name="Mardis E.R."/>
            <person name="Wilson R.K."/>
        </authorList>
    </citation>
    <scope>NUCLEOTIDE SEQUENCE [LARGE SCALE GENOMIC DNA]</scope>
    <source>
        <strain evidence="2">DNF00729</strain>
    </source>
</reference>